<dbReference type="Gene3D" id="3.20.20.150">
    <property type="entry name" value="Divalent-metal-dependent TIM barrel enzymes"/>
    <property type="match status" value="1"/>
</dbReference>
<dbReference type="AlphaFoldDB" id="A0A0P1E367"/>
<keyword evidence="2" id="KW-1185">Reference proteome</keyword>
<proteinExistence type="predicted"/>
<gene>
    <name evidence="1" type="ORF">RUM4293_01620</name>
</gene>
<evidence type="ECO:0000313" key="1">
    <source>
        <dbReference type="EMBL" id="CUH42731.1"/>
    </source>
</evidence>
<reference evidence="2" key="1">
    <citation type="submission" date="2015-09" db="EMBL/GenBank/DDBJ databases">
        <authorList>
            <person name="Rodrigo-Torres L."/>
            <person name="Arahal D.R."/>
        </authorList>
    </citation>
    <scope>NUCLEOTIDE SEQUENCE [LARGE SCALE GENOMIC DNA]</scope>
    <source>
        <strain evidence="2">CECT 4293</strain>
    </source>
</reference>
<organism evidence="1 2">
    <name type="scientific">Ruegeria atlantica</name>
    <dbReference type="NCBI Taxonomy" id="81569"/>
    <lineage>
        <taxon>Bacteria</taxon>
        <taxon>Pseudomonadati</taxon>
        <taxon>Pseudomonadota</taxon>
        <taxon>Alphaproteobacteria</taxon>
        <taxon>Rhodobacterales</taxon>
        <taxon>Roseobacteraceae</taxon>
        <taxon>Ruegeria</taxon>
    </lineage>
</organism>
<dbReference type="SUPFAM" id="SSF51658">
    <property type="entry name" value="Xylose isomerase-like"/>
    <property type="match status" value="1"/>
</dbReference>
<evidence type="ECO:0000313" key="2">
    <source>
        <dbReference type="Proteomes" id="UP000050786"/>
    </source>
</evidence>
<sequence length="110" mass="11891">MKTIKGPALFLAQFAGDDVPFNSWNAITAWAADCGYKGVQVPSWVARLSDLATAAESKDYCGTFKGQAAENGVEVTELSTHLQVLSDKCEPVSVCRGNREPIRNKVDATR</sequence>
<name>A0A0P1E367_9RHOB</name>
<accession>A0A0P1E367</accession>
<dbReference type="EMBL" id="CYPS01000026">
    <property type="protein sequence ID" value="CUH42731.1"/>
    <property type="molecule type" value="Genomic_DNA"/>
</dbReference>
<protein>
    <submittedName>
        <fullName evidence="1">Uncharacterized protein</fullName>
    </submittedName>
</protein>
<dbReference type="Proteomes" id="UP000050786">
    <property type="component" value="Unassembled WGS sequence"/>
</dbReference>
<dbReference type="InterPro" id="IPR036237">
    <property type="entry name" value="Xyl_isomerase-like_sf"/>
</dbReference>